<dbReference type="InterPro" id="IPR024932">
    <property type="entry name" value="ApbE"/>
</dbReference>
<keyword evidence="13" id="KW-1003">Cell membrane</keyword>
<feature type="binding site" evidence="12">
    <location>
        <position position="181"/>
    </location>
    <ligand>
        <name>Mg(2+)</name>
        <dbReference type="ChEBI" id="CHEBI:18420"/>
    </ligand>
</feature>
<reference evidence="14 15" key="1">
    <citation type="submission" date="2020-12" db="EMBL/GenBank/DDBJ databases">
        <authorList>
            <person name="Shan Y."/>
        </authorList>
    </citation>
    <scope>NUCLEOTIDE SEQUENCE [LARGE SCALE GENOMIC DNA]</scope>
    <source>
        <strain evidence="15">csc3.9</strain>
    </source>
</reference>
<keyword evidence="5 11" id="KW-0808">Transferase</keyword>
<dbReference type="PANTHER" id="PTHR30040:SF2">
    <property type="entry name" value="FAD:PROTEIN FMN TRANSFERASE"/>
    <property type="match status" value="1"/>
</dbReference>
<dbReference type="Gene3D" id="3.10.520.10">
    <property type="entry name" value="ApbE-like domains"/>
    <property type="match status" value="1"/>
</dbReference>
<evidence type="ECO:0000256" key="11">
    <source>
        <dbReference type="PIRNR" id="PIRNR006268"/>
    </source>
</evidence>
<dbReference type="RefSeq" id="WP_198568225.1">
    <property type="nucleotide sequence ID" value="NZ_CP066167.1"/>
</dbReference>
<keyword evidence="13" id="KW-0997">Cell inner membrane</keyword>
<keyword evidence="13" id="KW-0472">Membrane</keyword>
<comment type="catalytic activity">
    <reaction evidence="10 11 13">
        <text>L-threonyl-[protein] + FAD = FMN-L-threonyl-[protein] + AMP + H(+)</text>
        <dbReference type="Rhea" id="RHEA:36847"/>
        <dbReference type="Rhea" id="RHEA-COMP:11060"/>
        <dbReference type="Rhea" id="RHEA-COMP:11061"/>
        <dbReference type="ChEBI" id="CHEBI:15378"/>
        <dbReference type="ChEBI" id="CHEBI:30013"/>
        <dbReference type="ChEBI" id="CHEBI:57692"/>
        <dbReference type="ChEBI" id="CHEBI:74257"/>
        <dbReference type="ChEBI" id="CHEBI:456215"/>
        <dbReference type="EC" id="2.7.1.180"/>
    </reaction>
</comment>
<evidence type="ECO:0000256" key="7">
    <source>
        <dbReference type="ARBA" id="ARBA00022827"/>
    </source>
</evidence>
<dbReference type="SUPFAM" id="SSF143631">
    <property type="entry name" value="ApbE-like"/>
    <property type="match status" value="1"/>
</dbReference>
<gene>
    <name evidence="14" type="ORF">I6N98_09975</name>
</gene>
<comment type="cofactor">
    <cofactor evidence="12">
        <name>Mg(2+)</name>
        <dbReference type="ChEBI" id="CHEBI:18420"/>
    </cofactor>
    <cofactor evidence="12">
        <name>Mn(2+)</name>
        <dbReference type="ChEBI" id="CHEBI:29035"/>
    </cofactor>
    <text evidence="12">Magnesium. Can also use manganese.</text>
</comment>
<comment type="subcellular location">
    <subcellularLocation>
        <location evidence="13">Cell inner membrane</location>
        <topology evidence="13">Lipid-anchor</topology>
        <orientation evidence="13">Periplasmic side</orientation>
    </subcellularLocation>
</comment>
<evidence type="ECO:0000256" key="12">
    <source>
        <dbReference type="PIRSR" id="PIRSR006268-2"/>
    </source>
</evidence>
<comment type="similarity">
    <text evidence="1 11 13">Belongs to the ApbE family.</text>
</comment>
<evidence type="ECO:0000256" key="13">
    <source>
        <dbReference type="RuleBase" id="RU363002"/>
    </source>
</evidence>
<feature type="binding site" evidence="12">
    <location>
        <position position="294"/>
    </location>
    <ligand>
        <name>Mg(2+)</name>
        <dbReference type="ChEBI" id="CHEBI:18420"/>
    </ligand>
</feature>
<evidence type="ECO:0000256" key="3">
    <source>
        <dbReference type="ARBA" id="ARBA00016337"/>
    </source>
</evidence>
<organism evidence="14 15">
    <name type="scientific">Spongiibacter nanhainus</name>
    <dbReference type="NCBI Taxonomy" id="2794344"/>
    <lineage>
        <taxon>Bacteria</taxon>
        <taxon>Pseudomonadati</taxon>
        <taxon>Pseudomonadota</taxon>
        <taxon>Gammaproteobacteria</taxon>
        <taxon>Cellvibrionales</taxon>
        <taxon>Spongiibacteraceae</taxon>
        <taxon>Spongiibacter</taxon>
    </lineage>
</organism>
<proteinExistence type="inferred from homology"/>
<evidence type="ECO:0000256" key="5">
    <source>
        <dbReference type="ARBA" id="ARBA00022679"/>
    </source>
</evidence>
<dbReference type="Proteomes" id="UP000596063">
    <property type="component" value="Chromosome"/>
</dbReference>
<dbReference type="GO" id="GO:0046872">
    <property type="term" value="F:metal ion binding"/>
    <property type="evidence" value="ECO:0007669"/>
    <property type="project" value="UniProtKB-UniRule"/>
</dbReference>
<dbReference type="AlphaFoldDB" id="A0A7T4QXN6"/>
<keyword evidence="13" id="KW-0449">Lipoprotein</keyword>
<evidence type="ECO:0000313" key="14">
    <source>
        <dbReference type="EMBL" id="QQD16723.1"/>
    </source>
</evidence>
<feature type="binding site" evidence="12">
    <location>
        <position position="298"/>
    </location>
    <ligand>
        <name>Mg(2+)</name>
        <dbReference type="ChEBI" id="CHEBI:18420"/>
    </ligand>
</feature>
<evidence type="ECO:0000256" key="6">
    <source>
        <dbReference type="ARBA" id="ARBA00022723"/>
    </source>
</evidence>
<evidence type="ECO:0000256" key="8">
    <source>
        <dbReference type="ARBA" id="ARBA00022842"/>
    </source>
</evidence>
<dbReference type="GO" id="GO:0005886">
    <property type="term" value="C:plasma membrane"/>
    <property type="evidence" value="ECO:0007669"/>
    <property type="project" value="UniProtKB-SubCell"/>
</dbReference>
<dbReference type="GO" id="GO:0016740">
    <property type="term" value="F:transferase activity"/>
    <property type="evidence" value="ECO:0007669"/>
    <property type="project" value="UniProtKB-UniRule"/>
</dbReference>
<keyword evidence="15" id="KW-1185">Reference proteome</keyword>
<dbReference type="PROSITE" id="PS51257">
    <property type="entry name" value="PROKAR_LIPOPROTEIN"/>
    <property type="match status" value="1"/>
</dbReference>
<sequence length="351" mass="37991">MVKPAAIRTEAALGLLLLFITSVFLSACGRHEPVIKLEGQTMGTTYHVTLVNPGDLDGDTLKEQLDYQLAHFNTIASTYIDDSELMTLNRAEVGQWHDVSEPLYAILSLATEVSWLSQGAFDITVAPLVDLWGFGPVKTEGAPEQAALDRVMTMVGYEALQMDLMAPRVMKTHSLRMDLSAIAKGYAVDAAAVWLGSLGVTDYLVEIGGEMRVAGKSPRGDAWRIGVESPDPGSPDVLPVRVGDIAVATSGDYRNYFEEDGVRYSHTIDPRTGRPITHNLASVTVLDSSCAFADAMATAFSVMGGDKALALAEAQNIPIYIIEKTEQGFQRRHSSAFEPYLSSTRASEEEG</sequence>
<name>A0A7T4QXN6_9GAMM</name>
<comment type="function">
    <text evidence="13">Flavin transferase that catalyzes the transfer of the FMN moiety of FAD and its covalent binding to the hydroxyl group of a threonine residue in a target flavoprotein.</text>
</comment>
<accession>A0A7T4QXN6</accession>
<evidence type="ECO:0000313" key="15">
    <source>
        <dbReference type="Proteomes" id="UP000596063"/>
    </source>
</evidence>
<protein>
    <recommendedName>
        <fullName evidence="3 11">FAD:protein FMN transferase</fullName>
        <ecNumber evidence="2 11">2.7.1.180</ecNumber>
    </recommendedName>
    <alternativeName>
        <fullName evidence="9 11">Flavin transferase</fullName>
    </alternativeName>
</protein>
<dbReference type="InterPro" id="IPR003374">
    <property type="entry name" value="ApbE-like_sf"/>
</dbReference>
<evidence type="ECO:0000256" key="4">
    <source>
        <dbReference type="ARBA" id="ARBA00022630"/>
    </source>
</evidence>
<evidence type="ECO:0000256" key="2">
    <source>
        <dbReference type="ARBA" id="ARBA00011955"/>
    </source>
</evidence>
<dbReference type="EC" id="2.7.1.180" evidence="2 11"/>
<dbReference type="PIRSF" id="PIRSF006268">
    <property type="entry name" value="ApbE"/>
    <property type="match status" value="1"/>
</dbReference>
<dbReference type="PANTHER" id="PTHR30040">
    <property type="entry name" value="THIAMINE BIOSYNTHESIS LIPOPROTEIN APBE"/>
    <property type="match status" value="1"/>
</dbReference>
<keyword evidence="8 11" id="KW-0460">Magnesium</keyword>
<dbReference type="EMBL" id="CP066167">
    <property type="protein sequence ID" value="QQD16723.1"/>
    <property type="molecule type" value="Genomic_DNA"/>
</dbReference>
<keyword evidence="7 11" id="KW-0274">FAD</keyword>
<evidence type="ECO:0000256" key="9">
    <source>
        <dbReference type="ARBA" id="ARBA00031306"/>
    </source>
</evidence>
<evidence type="ECO:0000256" key="10">
    <source>
        <dbReference type="ARBA" id="ARBA00048540"/>
    </source>
</evidence>
<dbReference type="Pfam" id="PF02424">
    <property type="entry name" value="ApbE"/>
    <property type="match status" value="1"/>
</dbReference>
<keyword evidence="4 11" id="KW-0285">Flavoprotein</keyword>
<evidence type="ECO:0000256" key="1">
    <source>
        <dbReference type="ARBA" id="ARBA00008282"/>
    </source>
</evidence>
<dbReference type="KEGG" id="snan:I6N98_09975"/>
<keyword evidence="6 11" id="KW-0479">Metal-binding</keyword>